<dbReference type="RefSeq" id="WP_149279239.1">
    <property type="nucleotide sequence ID" value="NZ_CP043506.1"/>
</dbReference>
<evidence type="ECO:0000313" key="1">
    <source>
        <dbReference type="EMBL" id="QEO17562.1"/>
    </source>
</evidence>
<reference evidence="1 2" key="1">
    <citation type="submission" date="2019-09" db="EMBL/GenBank/DDBJ databases">
        <title>Genome sequencing of strain KACC 21233.</title>
        <authorList>
            <person name="Heo J."/>
            <person name="Kim S.-J."/>
            <person name="Kim J.-S."/>
            <person name="Hong S.-B."/>
            <person name="Kwon S.-W."/>
        </authorList>
    </citation>
    <scope>NUCLEOTIDE SEQUENCE [LARGE SCALE GENOMIC DNA]</scope>
    <source>
        <strain evidence="1 2">KACC 21233</strain>
    </source>
</reference>
<protein>
    <submittedName>
        <fullName evidence="1">Uncharacterized protein</fullName>
    </submittedName>
</protein>
<organism evidence="1 2">
    <name type="scientific">Acetobacter vaccinii</name>
    <dbReference type="NCBI Taxonomy" id="2592655"/>
    <lineage>
        <taxon>Bacteria</taxon>
        <taxon>Pseudomonadati</taxon>
        <taxon>Pseudomonadota</taxon>
        <taxon>Alphaproteobacteria</taxon>
        <taxon>Acetobacterales</taxon>
        <taxon>Acetobacteraceae</taxon>
        <taxon>Acetobacter</taxon>
    </lineage>
</organism>
<keyword evidence="2" id="KW-1185">Reference proteome</keyword>
<gene>
    <name evidence="1" type="ORF">FLP30_07365</name>
</gene>
<dbReference type="KEGG" id="acek:FLP30_07365"/>
<evidence type="ECO:0000313" key="2">
    <source>
        <dbReference type="Proteomes" id="UP000324536"/>
    </source>
</evidence>
<dbReference type="Proteomes" id="UP000324536">
    <property type="component" value="Chromosome"/>
</dbReference>
<dbReference type="OrthoDB" id="9816424at2"/>
<sequence length="516" mass="59585">MVTLTAWNKKDIKTIGESGGFNPDFYFQENPDIQHSGLDPIVHYVLYGAAESRNPNENFNTDIYCRLYRNAIGQDENPFAHYIRNNNSLFFFEKGLLQEYSYESITKAFRRFKKYPFFDEEDYKRMNSDIVSAHIPVLRHALLYGIGEGREVFSKRAIVRFLGEQCQKVFPEQENDNTESHASPSSVGVFYHSCGNSFIAELAACLTQYLRDSGLNAQVMTEKTPAEDAPDLCIFCAPHEFFFLDGNATWKRDEIIRQSIMFNTEQPQTVWFTRGVLYILMSAGVMDLCYQNLEGFSQVGLPVFHFDPPVSMTGSQLKEEDRKHPLFRVLPRAAREGSTPFRPFAERSIDVSFFGNASRKRERFFAKSAAFFSAYQCFFYYRKAEGPIPGHGRYDILSRMPRYVAENSKITLNIHRDDSCFFEWHRIVLHGLVSGTIVVTEECFPHPLYREGEHFLAEVPRHIPNLVEWLVHSPDGQEKAEQIQANIFTLLQDQQHVGASRNSLRQYVSMVWSARQ</sequence>
<proteinExistence type="predicted"/>
<name>A0A5C1YS19_9PROT</name>
<dbReference type="EMBL" id="CP043506">
    <property type="protein sequence ID" value="QEO17562.1"/>
    <property type="molecule type" value="Genomic_DNA"/>
</dbReference>
<accession>A0A5C1YS19</accession>
<dbReference type="AlphaFoldDB" id="A0A5C1YS19"/>